<keyword evidence="1" id="KW-0812">Transmembrane</keyword>
<keyword evidence="1" id="KW-1133">Transmembrane helix</keyword>
<feature type="transmembrane region" description="Helical" evidence="1">
    <location>
        <begin position="184"/>
        <end position="205"/>
    </location>
</feature>
<dbReference type="AlphaFoldDB" id="A0A914ECP0"/>
<keyword evidence="1" id="KW-0472">Membrane</keyword>
<evidence type="ECO:0000313" key="2">
    <source>
        <dbReference type="Proteomes" id="UP000887540"/>
    </source>
</evidence>
<reference evidence="3" key="1">
    <citation type="submission" date="2022-11" db="UniProtKB">
        <authorList>
            <consortium name="WormBaseParasite"/>
        </authorList>
    </citation>
    <scope>IDENTIFICATION</scope>
</reference>
<feature type="transmembrane region" description="Helical" evidence="1">
    <location>
        <begin position="6"/>
        <end position="27"/>
    </location>
</feature>
<accession>A0A914ECP0</accession>
<proteinExistence type="predicted"/>
<evidence type="ECO:0000256" key="1">
    <source>
        <dbReference type="SAM" id="Phobius"/>
    </source>
</evidence>
<dbReference type="WBParaSite" id="ACRNAN_scaffold6854.g19574.t1">
    <property type="protein sequence ID" value="ACRNAN_scaffold6854.g19574.t1"/>
    <property type="gene ID" value="ACRNAN_scaffold6854.g19574"/>
</dbReference>
<feature type="transmembrane region" description="Helical" evidence="1">
    <location>
        <begin position="134"/>
        <end position="157"/>
    </location>
</feature>
<evidence type="ECO:0000313" key="3">
    <source>
        <dbReference type="WBParaSite" id="ACRNAN_scaffold6854.g19574.t1"/>
    </source>
</evidence>
<feature type="transmembrane region" description="Helical" evidence="1">
    <location>
        <begin position="48"/>
        <end position="67"/>
    </location>
</feature>
<dbReference type="Proteomes" id="UP000887540">
    <property type="component" value="Unplaced"/>
</dbReference>
<sequence length="249" mass="28522">MMMNSFLAIGTQGVTTAIAASIPLALNRFLLTYQSRFYKFFFGSGSRIVLTLVCYNFLVFLTFYTLYELSIIGLLIGGNLIPSTTYYIVTITIVVVANVISLILMLFVLYHIYSSFTLVISLDQTKMLKERKRIAWVIIFQILINFGLSISRVAAFYNVSFNFDKRPALACYRTLLNIYDSFSYVYQELLVCIDCIVYLFILTPYREELAKFLKKRLGCNRVHAIMVSTVPNSFNPQIVVHPRGHSHIT</sequence>
<organism evidence="2 3">
    <name type="scientific">Acrobeloides nanus</name>
    <dbReference type="NCBI Taxonomy" id="290746"/>
    <lineage>
        <taxon>Eukaryota</taxon>
        <taxon>Metazoa</taxon>
        <taxon>Ecdysozoa</taxon>
        <taxon>Nematoda</taxon>
        <taxon>Chromadorea</taxon>
        <taxon>Rhabditida</taxon>
        <taxon>Tylenchina</taxon>
        <taxon>Cephalobomorpha</taxon>
        <taxon>Cephaloboidea</taxon>
        <taxon>Cephalobidae</taxon>
        <taxon>Acrobeloides</taxon>
    </lineage>
</organism>
<feature type="transmembrane region" description="Helical" evidence="1">
    <location>
        <begin position="87"/>
        <end position="113"/>
    </location>
</feature>
<keyword evidence="2" id="KW-1185">Reference proteome</keyword>
<name>A0A914ECP0_9BILA</name>
<protein>
    <submittedName>
        <fullName evidence="3">Uncharacterized protein</fullName>
    </submittedName>
</protein>